<dbReference type="Pfam" id="PF07993">
    <property type="entry name" value="NAD_binding_4"/>
    <property type="match status" value="1"/>
</dbReference>
<dbReference type="InterPro" id="IPR036291">
    <property type="entry name" value="NAD(P)-bd_dom_sf"/>
</dbReference>
<organism evidence="2 3">
    <name type="scientific">Lujinxingia vulgaris</name>
    <dbReference type="NCBI Taxonomy" id="2600176"/>
    <lineage>
        <taxon>Bacteria</taxon>
        <taxon>Deltaproteobacteria</taxon>
        <taxon>Bradymonadales</taxon>
        <taxon>Lujinxingiaceae</taxon>
        <taxon>Lujinxingia</taxon>
    </lineage>
</organism>
<dbReference type="PANTHER" id="PTHR48079:SF6">
    <property type="entry name" value="NAD(P)-BINDING DOMAIN-CONTAINING PROTEIN-RELATED"/>
    <property type="match status" value="1"/>
</dbReference>
<dbReference type="OrthoDB" id="9801785at2"/>
<gene>
    <name evidence="2" type="ORF">FRC98_07035</name>
</gene>
<sequence>MVYNMTTSLQINAAIVTGANGFIGRWLLLELTAHGVEVCALIRNPRVRLAELRAWVNARGGDGEKLHASAFDLSHPDLGLDDEGRAWLARADAVYHLAARFDFGMPLEATRRDNVEASVRLVKMLASSKRLRRLVHLSGYRTEGQEARDLDVHDAAALASFYRVHGPYEGSKIEAHYRVAEAAAAFDVPLTRISPASVIGDSRSGETTQLIGLAETVQRLHARKLPALPGNRASWLPVISVDTLAALLARVPGDSESLGGHVVVLDEHTPSLRDLMGLAAQHLDVPAPRFSVPVGILRWLPMALTGVHPEALTFVSSDRYDARPVAELAARVGVELPEIETSLKRWIDFLVAHNFRPGASVVKAEAA</sequence>
<dbReference type="Gene3D" id="3.40.50.720">
    <property type="entry name" value="NAD(P)-binding Rossmann-like Domain"/>
    <property type="match status" value="1"/>
</dbReference>
<evidence type="ECO:0000313" key="3">
    <source>
        <dbReference type="Proteomes" id="UP000321412"/>
    </source>
</evidence>
<evidence type="ECO:0000259" key="1">
    <source>
        <dbReference type="Pfam" id="PF07993"/>
    </source>
</evidence>
<dbReference type="GO" id="GO:0004029">
    <property type="term" value="F:aldehyde dehydrogenase (NAD+) activity"/>
    <property type="evidence" value="ECO:0007669"/>
    <property type="project" value="TreeGrafter"/>
</dbReference>
<keyword evidence="3" id="KW-1185">Reference proteome</keyword>
<protein>
    <submittedName>
        <fullName evidence="2">NAD-dependent epimerase/dehydratase family protein</fullName>
    </submittedName>
</protein>
<dbReference type="PANTHER" id="PTHR48079">
    <property type="entry name" value="PROTEIN YEEZ"/>
    <property type="match status" value="1"/>
</dbReference>
<dbReference type="InterPro" id="IPR051783">
    <property type="entry name" value="NAD(P)-dependent_oxidoreduct"/>
</dbReference>
<name>A0A5C6X6G6_9DELT</name>
<dbReference type="AlphaFoldDB" id="A0A5C6X6G6"/>
<dbReference type="SUPFAM" id="SSF51735">
    <property type="entry name" value="NAD(P)-binding Rossmann-fold domains"/>
    <property type="match status" value="1"/>
</dbReference>
<dbReference type="GO" id="GO:0005737">
    <property type="term" value="C:cytoplasm"/>
    <property type="evidence" value="ECO:0007669"/>
    <property type="project" value="TreeGrafter"/>
</dbReference>
<proteinExistence type="predicted"/>
<dbReference type="InterPro" id="IPR013120">
    <property type="entry name" value="FAR_NAD-bd"/>
</dbReference>
<feature type="domain" description="Thioester reductase (TE)" evidence="1">
    <location>
        <begin position="16"/>
        <end position="246"/>
    </location>
</feature>
<accession>A0A5C6X6G6</accession>
<comment type="caution">
    <text evidence="2">The sequence shown here is derived from an EMBL/GenBank/DDBJ whole genome shotgun (WGS) entry which is preliminary data.</text>
</comment>
<dbReference type="Proteomes" id="UP000321412">
    <property type="component" value="Unassembled WGS sequence"/>
</dbReference>
<evidence type="ECO:0000313" key="2">
    <source>
        <dbReference type="EMBL" id="TXD37444.1"/>
    </source>
</evidence>
<dbReference type="EMBL" id="VOSM01000003">
    <property type="protein sequence ID" value="TXD37444.1"/>
    <property type="molecule type" value="Genomic_DNA"/>
</dbReference>
<reference evidence="2 3" key="1">
    <citation type="submission" date="2019-08" db="EMBL/GenBank/DDBJ databases">
        <title>Bradymonadales sp. TMQ4.</title>
        <authorList>
            <person name="Liang Q."/>
        </authorList>
    </citation>
    <scope>NUCLEOTIDE SEQUENCE [LARGE SCALE GENOMIC DNA]</scope>
    <source>
        <strain evidence="2 3">TMQ4</strain>
    </source>
</reference>